<evidence type="ECO:0000259" key="9">
    <source>
        <dbReference type="Pfam" id="PF00441"/>
    </source>
</evidence>
<dbReference type="PIRSF" id="PIRSF016578">
    <property type="entry name" value="HsaA"/>
    <property type="match status" value="1"/>
</dbReference>
<dbReference type="Pfam" id="PF00441">
    <property type="entry name" value="Acyl-CoA_dh_1"/>
    <property type="match status" value="1"/>
</dbReference>
<evidence type="ECO:0000256" key="7">
    <source>
        <dbReference type="ARBA" id="ARBA00067585"/>
    </source>
</evidence>
<dbReference type="InterPro" id="IPR046373">
    <property type="entry name" value="Acyl-CoA_Oxase/DH_mid-dom_sf"/>
</dbReference>
<comment type="catalytic activity">
    <reaction evidence="6">
        <text>a 2,3-saturated acyl-CoA + A = a 2,3-dehydroacyl-CoA + AH2</text>
        <dbReference type="Rhea" id="RHEA:48608"/>
        <dbReference type="ChEBI" id="CHEBI:13193"/>
        <dbReference type="ChEBI" id="CHEBI:17499"/>
        <dbReference type="ChEBI" id="CHEBI:60015"/>
        <dbReference type="ChEBI" id="CHEBI:65111"/>
    </reaction>
</comment>
<feature type="domain" description="Acyl-CoA dehydrogenase/oxidase C-terminal" evidence="9">
    <location>
        <begin position="227"/>
        <end position="370"/>
    </location>
</feature>
<dbReference type="Proteomes" id="UP000053681">
    <property type="component" value="Unassembled WGS sequence"/>
</dbReference>
<dbReference type="Pfam" id="PF02770">
    <property type="entry name" value="Acyl-CoA_dh_M"/>
    <property type="match status" value="1"/>
</dbReference>
<dbReference type="Gene3D" id="2.40.110.10">
    <property type="entry name" value="Butyryl-CoA Dehydrogenase, subunit A, domain 2"/>
    <property type="match status" value="1"/>
</dbReference>
<dbReference type="InterPro" id="IPR009075">
    <property type="entry name" value="AcylCo_DH/oxidase_C"/>
</dbReference>
<dbReference type="AlphaFoldDB" id="A0A0V8JP69"/>
<evidence type="ECO:0000256" key="2">
    <source>
        <dbReference type="ARBA" id="ARBA00009347"/>
    </source>
</evidence>
<dbReference type="FunFam" id="1.10.540.10:FF:000002">
    <property type="entry name" value="Acyl-CoA dehydrogenase FadE19"/>
    <property type="match status" value="1"/>
</dbReference>
<dbReference type="InterPro" id="IPR036250">
    <property type="entry name" value="AcylCo_DH-like_C"/>
</dbReference>
<dbReference type="EMBL" id="LNQP01000015">
    <property type="protein sequence ID" value="KSU88827.1"/>
    <property type="molecule type" value="Genomic_DNA"/>
</dbReference>
<dbReference type="FunFam" id="2.40.110.10:FF:000001">
    <property type="entry name" value="Acyl-CoA dehydrogenase, mitochondrial"/>
    <property type="match status" value="1"/>
</dbReference>
<dbReference type="Gene3D" id="1.20.140.10">
    <property type="entry name" value="Butyryl-CoA Dehydrogenase, subunit A, domain 3"/>
    <property type="match status" value="1"/>
</dbReference>
<dbReference type="InterPro" id="IPR009100">
    <property type="entry name" value="AcylCoA_DH/oxidase_NM_dom_sf"/>
</dbReference>
<evidence type="ECO:0000256" key="6">
    <source>
        <dbReference type="ARBA" id="ARBA00052546"/>
    </source>
</evidence>
<sequence>MLAFTDKQLSFQHLIRKFVADEVIKVVPKMENGEFPKETLKVMGDAGLLGIPIPKVYGGQELDFISYTMTIHEISKVSPALGVILSVHTSVGTNPILRFGTDEQKQKYVTKLSRGIYLGAFALTEPNAGSDASSLKTNAEKQGNHYIVNGSKVFITNGGEADTYIMFAKTNSSLGSKGITAFIVEKNMVGFHVGKDEKKMGLHGSRTVQLHFENMKVPVSNRLGNEGEGFKIAMANLDAGRIGIAAQSLGIAEGALYEANKNIVFTEEKESILQQGKLADMETQVEAARLLVYRAAYLYQQGMKCTKQASMAKLFASQAAMNLTTEAIQLIGVGAVIQGNVVERLFRDAKVCEIYEGTSEIQRIVISKSL</sequence>
<dbReference type="Gene3D" id="1.10.540.10">
    <property type="entry name" value="Acyl-CoA dehydrogenase/oxidase, N-terminal domain"/>
    <property type="match status" value="1"/>
</dbReference>
<dbReference type="Pfam" id="PF02771">
    <property type="entry name" value="Acyl-CoA_dh_N"/>
    <property type="match status" value="1"/>
</dbReference>
<dbReference type="FunFam" id="1.20.140.10:FF:000004">
    <property type="entry name" value="Acyl-CoA dehydrogenase FadE25"/>
    <property type="match status" value="1"/>
</dbReference>
<protein>
    <recommendedName>
        <fullName evidence="7">Acyl-CoA dehydrogenase</fullName>
    </recommendedName>
</protein>
<evidence type="ECO:0000256" key="5">
    <source>
        <dbReference type="ARBA" id="ARBA00023002"/>
    </source>
</evidence>
<evidence type="ECO:0000256" key="1">
    <source>
        <dbReference type="ARBA" id="ARBA00001974"/>
    </source>
</evidence>
<accession>A0A0V8JP69</accession>
<evidence type="ECO:0000313" key="12">
    <source>
        <dbReference type="EMBL" id="KSU88827.1"/>
    </source>
</evidence>
<feature type="domain" description="Acyl-CoA dehydrogenase/oxidase N-terminal" evidence="11">
    <location>
        <begin position="5"/>
        <end position="115"/>
    </location>
</feature>
<keyword evidence="4 8" id="KW-0274">FAD</keyword>
<evidence type="ECO:0000256" key="8">
    <source>
        <dbReference type="RuleBase" id="RU362125"/>
    </source>
</evidence>
<feature type="domain" description="Acyl-CoA oxidase/dehydrogenase middle" evidence="10">
    <location>
        <begin position="120"/>
        <end position="215"/>
    </location>
</feature>
<reference evidence="12 13" key="1">
    <citation type="submission" date="2015-11" db="EMBL/GenBank/DDBJ databases">
        <title>Bacillus caseinolyticus sp nov.</title>
        <authorList>
            <person name="Dastager S.G."/>
            <person name="Mawlankar R."/>
        </authorList>
    </citation>
    <scope>NUCLEOTIDE SEQUENCE [LARGE SCALE GENOMIC DNA]</scope>
    <source>
        <strain evidence="12 13">SGD-V-76</strain>
    </source>
</reference>
<comment type="cofactor">
    <cofactor evidence="1 8">
        <name>FAD</name>
        <dbReference type="ChEBI" id="CHEBI:57692"/>
    </cofactor>
</comment>
<comment type="caution">
    <text evidence="12">The sequence shown here is derived from an EMBL/GenBank/DDBJ whole genome shotgun (WGS) entry which is preliminary data.</text>
</comment>
<name>A0A0V8JP69_9BACI</name>
<evidence type="ECO:0000256" key="4">
    <source>
        <dbReference type="ARBA" id="ARBA00022827"/>
    </source>
</evidence>
<dbReference type="InterPro" id="IPR037069">
    <property type="entry name" value="AcylCoA_DH/ox_N_sf"/>
</dbReference>
<dbReference type="SUPFAM" id="SSF47203">
    <property type="entry name" value="Acyl-CoA dehydrogenase C-terminal domain-like"/>
    <property type="match status" value="1"/>
</dbReference>
<organism evidence="12 13">
    <name type="scientific">Priestia veravalensis</name>
    <dbReference type="NCBI Taxonomy" id="1414648"/>
    <lineage>
        <taxon>Bacteria</taxon>
        <taxon>Bacillati</taxon>
        <taxon>Bacillota</taxon>
        <taxon>Bacilli</taxon>
        <taxon>Bacillales</taxon>
        <taxon>Bacillaceae</taxon>
        <taxon>Priestia</taxon>
    </lineage>
</organism>
<dbReference type="RefSeq" id="WP_062686537.1">
    <property type="nucleotide sequence ID" value="NZ_KQ758634.1"/>
</dbReference>
<keyword evidence="3 8" id="KW-0285">Flavoprotein</keyword>
<dbReference type="GO" id="GO:0050660">
    <property type="term" value="F:flavin adenine dinucleotide binding"/>
    <property type="evidence" value="ECO:0007669"/>
    <property type="project" value="InterPro"/>
</dbReference>
<keyword evidence="5 8" id="KW-0560">Oxidoreductase</keyword>
<evidence type="ECO:0000259" key="11">
    <source>
        <dbReference type="Pfam" id="PF02771"/>
    </source>
</evidence>
<comment type="similarity">
    <text evidence="2 8">Belongs to the acyl-CoA dehydrogenase family.</text>
</comment>
<dbReference type="PANTHER" id="PTHR43884">
    <property type="entry name" value="ACYL-COA DEHYDROGENASE"/>
    <property type="match status" value="1"/>
</dbReference>
<gene>
    <name evidence="12" type="ORF">AS180_05825</name>
</gene>
<dbReference type="PROSITE" id="PS00072">
    <property type="entry name" value="ACYL_COA_DH_1"/>
    <property type="match status" value="1"/>
</dbReference>
<dbReference type="InterPro" id="IPR006089">
    <property type="entry name" value="Acyl-CoA_DH_CS"/>
</dbReference>
<evidence type="ECO:0000313" key="13">
    <source>
        <dbReference type="Proteomes" id="UP000053681"/>
    </source>
</evidence>
<evidence type="ECO:0000259" key="10">
    <source>
        <dbReference type="Pfam" id="PF02770"/>
    </source>
</evidence>
<proteinExistence type="inferred from homology"/>
<dbReference type="InterPro" id="IPR013786">
    <property type="entry name" value="AcylCoA_DH/ox_N"/>
</dbReference>
<dbReference type="InterPro" id="IPR006091">
    <property type="entry name" value="Acyl-CoA_Oxase/DH_mid-dom"/>
</dbReference>
<dbReference type="GO" id="GO:0003995">
    <property type="term" value="F:acyl-CoA dehydrogenase activity"/>
    <property type="evidence" value="ECO:0007669"/>
    <property type="project" value="InterPro"/>
</dbReference>
<dbReference type="SUPFAM" id="SSF56645">
    <property type="entry name" value="Acyl-CoA dehydrogenase NM domain-like"/>
    <property type="match status" value="1"/>
</dbReference>
<dbReference type="PANTHER" id="PTHR43884:SF12">
    <property type="entry name" value="ISOVALERYL-COA DEHYDROGENASE, MITOCHONDRIAL-RELATED"/>
    <property type="match status" value="1"/>
</dbReference>
<evidence type="ECO:0000256" key="3">
    <source>
        <dbReference type="ARBA" id="ARBA00022630"/>
    </source>
</evidence>
<keyword evidence="13" id="KW-1185">Reference proteome</keyword>